<dbReference type="GO" id="GO:0006508">
    <property type="term" value="P:proteolysis"/>
    <property type="evidence" value="ECO:0007669"/>
    <property type="project" value="UniProtKB-KW"/>
</dbReference>
<evidence type="ECO:0000313" key="10">
    <source>
        <dbReference type="EMBL" id="MBK4734712.1"/>
    </source>
</evidence>
<keyword evidence="3" id="KW-0479">Metal-binding</keyword>
<feature type="domain" description="M23ase beta-sheet core" evidence="8">
    <location>
        <begin position="313"/>
        <end position="409"/>
    </location>
</feature>
<organism evidence="10 11">
    <name type="scientific">Noviherbaspirillum pedocola</name>
    <dbReference type="NCBI Taxonomy" id="2801341"/>
    <lineage>
        <taxon>Bacteria</taxon>
        <taxon>Pseudomonadati</taxon>
        <taxon>Pseudomonadota</taxon>
        <taxon>Betaproteobacteria</taxon>
        <taxon>Burkholderiales</taxon>
        <taxon>Oxalobacteraceae</taxon>
        <taxon>Noviherbaspirillum</taxon>
    </lineage>
</organism>
<dbReference type="InterPro" id="IPR011055">
    <property type="entry name" value="Dup_hybrid_motif"/>
</dbReference>
<dbReference type="AlphaFoldDB" id="A0A934W597"/>
<dbReference type="PANTHER" id="PTHR21666">
    <property type="entry name" value="PEPTIDASE-RELATED"/>
    <property type="match status" value="1"/>
</dbReference>
<evidence type="ECO:0000313" key="11">
    <source>
        <dbReference type="Proteomes" id="UP000622890"/>
    </source>
</evidence>
<dbReference type="SUPFAM" id="SSF51261">
    <property type="entry name" value="Duplicated hybrid motif"/>
    <property type="match status" value="1"/>
</dbReference>
<protein>
    <submittedName>
        <fullName evidence="10">Peptidoglycan DD-metalloendopeptidase family protein</fullName>
    </submittedName>
</protein>
<evidence type="ECO:0000256" key="7">
    <source>
        <dbReference type="SAM" id="Phobius"/>
    </source>
</evidence>
<evidence type="ECO:0000256" key="6">
    <source>
        <dbReference type="ARBA" id="ARBA00023049"/>
    </source>
</evidence>
<dbReference type="GO" id="GO:0046872">
    <property type="term" value="F:metal ion binding"/>
    <property type="evidence" value="ECO:0007669"/>
    <property type="project" value="UniProtKB-KW"/>
</dbReference>
<evidence type="ECO:0000256" key="2">
    <source>
        <dbReference type="ARBA" id="ARBA00022670"/>
    </source>
</evidence>
<evidence type="ECO:0000259" key="8">
    <source>
        <dbReference type="Pfam" id="PF01551"/>
    </source>
</evidence>
<feature type="domain" description="DD-carboxypeptidase/endopeptidase Mpg-like N-terminal" evidence="9">
    <location>
        <begin position="84"/>
        <end position="149"/>
    </location>
</feature>
<reference evidence="10" key="1">
    <citation type="submission" date="2021-01" db="EMBL/GenBank/DDBJ databases">
        <title>Genome sequence of strain Noviherbaspirillum sp. DKR-6.</title>
        <authorList>
            <person name="Chaudhary D.K."/>
        </authorList>
    </citation>
    <scope>NUCLEOTIDE SEQUENCE</scope>
    <source>
        <strain evidence="10">DKR-6</strain>
    </source>
</reference>
<dbReference type="InterPro" id="IPR016047">
    <property type="entry name" value="M23ase_b-sheet_dom"/>
</dbReference>
<evidence type="ECO:0000259" key="9">
    <source>
        <dbReference type="Pfam" id="PF22310"/>
    </source>
</evidence>
<dbReference type="Proteomes" id="UP000622890">
    <property type="component" value="Unassembled WGS sequence"/>
</dbReference>
<feature type="transmembrane region" description="Helical" evidence="7">
    <location>
        <begin position="26"/>
        <end position="48"/>
    </location>
</feature>
<dbReference type="Pfam" id="PF01551">
    <property type="entry name" value="Peptidase_M23"/>
    <property type="match status" value="1"/>
</dbReference>
<comment type="cofactor">
    <cofactor evidence="1">
        <name>Zn(2+)</name>
        <dbReference type="ChEBI" id="CHEBI:29105"/>
    </cofactor>
</comment>
<keyword evidence="5" id="KW-0862">Zinc</keyword>
<keyword evidence="4" id="KW-0378">Hydrolase</keyword>
<dbReference type="InterPro" id="IPR050570">
    <property type="entry name" value="Cell_wall_metabolism_enzyme"/>
</dbReference>
<keyword evidence="7" id="KW-0472">Membrane</keyword>
<dbReference type="Gene3D" id="3.10.450.350">
    <property type="match status" value="2"/>
</dbReference>
<comment type="caution">
    <text evidence="10">The sequence shown here is derived from an EMBL/GenBank/DDBJ whole genome shotgun (WGS) entry which is preliminary data.</text>
</comment>
<dbReference type="CDD" id="cd12797">
    <property type="entry name" value="M23_peptidase"/>
    <property type="match status" value="1"/>
</dbReference>
<keyword evidence="7" id="KW-0812">Transmembrane</keyword>
<dbReference type="GO" id="GO:0004222">
    <property type="term" value="F:metalloendopeptidase activity"/>
    <property type="evidence" value="ECO:0007669"/>
    <property type="project" value="TreeGrafter"/>
</dbReference>
<dbReference type="EMBL" id="JAEPBG010000003">
    <property type="protein sequence ID" value="MBK4734712.1"/>
    <property type="molecule type" value="Genomic_DNA"/>
</dbReference>
<proteinExistence type="predicted"/>
<dbReference type="PANTHER" id="PTHR21666:SF288">
    <property type="entry name" value="CELL DIVISION PROTEIN YTFB"/>
    <property type="match status" value="1"/>
</dbReference>
<gene>
    <name evidence="10" type="ORF">JJB74_08865</name>
</gene>
<sequence>MVAIDKILSLGSRGVLFLGASRKNRIVSASAVFLALCAFGAAGVAPIAPDAADLPVHSVVENLALPNLSEQIAGMTPSAQVFVSEEKVRPGDTLAALMQRLGIDDNEAANFIRSNATARGVLQLKAGKRIQAQTRADGQLVQLSAALDDARDAGPAKNLIITREADGLRAKVSAAALERRVEMRSGEIRSSLFAATDAAQIPDVVASQMVDMFSTEIDFGADLRRGDRFNVVYESFWQDGEFVRTGRILAAEFRNGGDTYQTVWFEEAGKPGGYFSFDGKSLKKAFLKSPLEFTRISSGFSMRMHPILGQWKQHKGVDFAAPTGTPIRASGDGTVEFVGTQSGYGNVVVLKHWSNYSTAYAHMSRFASGLHKGDKISQGELIGYVGSTGWATGPHLHYEFRVNNEPRDPLSIDIPNAQPLAGADLQRFRKVASDMSHRFALMSPQDASVQVASK</sequence>
<evidence type="ECO:0000256" key="5">
    <source>
        <dbReference type="ARBA" id="ARBA00022833"/>
    </source>
</evidence>
<dbReference type="Pfam" id="PF22310">
    <property type="entry name" value="NMB0315_dom_I"/>
    <property type="match status" value="1"/>
</dbReference>
<dbReference type="Gene3D" id="2.70.70.10">
    <property type="entry name" value="Glucose Permease (Domain IIA)"/>
    <property type="match status" value="1"/>
</dbReference>
<keyword evidence="11" id="KW-1185">Reference proteome</keyword>
<evidence type="ECO:0000256" key="3">
    <source>
        <dbReference type="ARBA" id="ARBA00022723"/>
    </source>
</evidence>
<keyword evidence="7" id="KW-1133">Transmembrane helix</keyword>
<evidence type="ECO:0000256" key="4">
    <source>
        <dbReference type="ARBA" id="ARBA00022801"/>
    </source>
</evidence>
<dbReference type="InterPro" id="IPR054512">
    <property type="entry name" value="NMB0315-like_N"/>
</dbReference>
<keyword evidence="6" id="KW-0482">Metalloprotease</keyword>
<evidence type="ECO:0000256" key="1">
    <source>
        <dbReference type="ARBA" id="ARBA00001947"/>
    </source>
</evidence>
<name>A0A934W597_9BURK</name>
<keyword evidence="2" id="KW-0645">Protease</keyword>
<accession>A0A934W597</accession>